<proteinExistence type="predicted"/>
<feature type="transmembrane region" description="Helical" evidence="1">
    <location>
        <begin position="210"/>
        <end position="231"/>
    </location>
</feature>
<evidence type="ECO:0000256" key="1">
    <source>
        <dbReference type="SAM" id="Phobius"/>
    </source>
</evidence>
<sequence>MTLTKSDRAYAVLVLSWLLIDLAFFLAPTDAIPVGQQIDAERLAFNAALAIVGGLALRAARQAGFTALWPSGSAGSTPLFLPLGTGLLLGCVPAAIDAVAPIGDIHADVPLSLPNYYVGAIFSEAMFRLIPLGLLVWIVADQVLGSQWRTPVFWACALTVGLYEPVVSWQVLSDPNGPGAFDSMTAAFAFVTLAYVLNVGAAYFFWTRGFLAAVVLRWSYYLVWHVVWPLFAY</sequence>
<evidence type="ECO:0000313" key="2">
    <source>
        <dbReference type="EMBL" id="MCS3866875.1"/>
    </source>
</evidence>
<reference evidence="2" key="1">
    <citation type="submission" date="2022-08" db="EMBL/GenBank/DDBJ databases">
        <title>Genomic Encyclopedia of Type Strains, Phase V (KMG-V): Genome sequencing to study the core and pangenomes of soil and plant-associated prokaryotes.</title>
        <authorList>
            <person name="Whitman W."/>
        </authorList>
    </citation>
    <scope>NUCLEOTIDE SEQUENCE</scope>
    <source>
        <strain evidence="2">SP2016B</strain>
    </source>
</reference>
<keyword evidence="1" id="KW-1133">Transmembrane helix</keyword>
<feature type="transmembrane region" description="Helical" evidence="1">
    <location>
        <begin position="116"/>
        <end position="140"/>
    </location>
</feature>
<feature type="transmembrane region" description="Helical" evidence="1">
    <location>
        <begin position="79"/>
        <end position="96"/>
    </location>
</feature>
<organism evidence="2 3">
    <name type="scientific">Salinibacter ruber</name>
    <dbReference type="NCBI Taxonomy" id="146919"/>
    <lineage>
        <taxon>Bacteria</taxon>
        <taxon>Pseudomonadati</taxon>
        <taxon>Rhodothermota</taxon>
        <taxon>Rhodothermia</taxon>
        <taxon>Rhodothermales</taxon>
        <taxon>Salinibacteraceae</taxon>
        <taxon>Salinibacter</taxon>
    </lineage>
</organism>
<evidence type="ECO:0008006" key="4">
    <source>
        <dbReference type="Google" id="ProtNLM"/>
    </source>
</evidence>
<feature type="transmembrane region" description="Helical" evidence="1">
    <location>
        <begin position="152"/>
        <end position="172"/>
    </location>
</feature>
<comment type="caution">
    <text evidence="2">The sequence shown here is derived from an EMBL/GenBank/DDBJ whole genome shotgun (WGS) entry which is preliminary data.</text>
</comment>
<feature type="transmembrane region" description="Helical" evidence="1">
    <location>
        <begin position="184"/>
        <end position="205"/>
    </location>
</feature>
<dbReference type="EMBL" id="JANTYZ010000024">
    <property type="protein sequence ID" value="MCS3866875.1"/>
    <property type="molecule type" value="Genomic_DNA"/>
</dbReference>
<evidence type="ECO:0000313" key="3">
    <source>
        <dbReference type="Proteomes" id="UP001155034"/>
    </source>
</evidence>
<gene>
    <name evidence="2" type="ORF">GGP82_003458</name>
</gene>
<feature type="transmembrane region" description="Helical" evidence="1">
    <location>
        <begin position="41"/>
        <end position="59"/>
    </location>
</feature>
<accession>A0A9X2ZN65</accession>
<dbReference type="Proteomes" id="UP001155034">
    <property type="component" value="Unassembled WGS sequence"/>
</dbReference>
<name>A0A9X2ZN65_9BACT</name>
<keyword evidence="1" id="KW-0472">Membrane</keyword>
<dbReference type="AlphaFoldDB" id="A0A9X2ZN65"/>
<protein>
    <recommendedName>
        <fullName evidence="4">CPBP family intramembrane metalloprotease</fullName>
    </recommendedName>
</protein>
<keyword evidence="1" id="KW-0812">Transmembrane</keyword>
<dbReference type="RefSeq" id="WP_103017259.1">
    <property type="nucleotide sequence ID" value="NZ_CALTSD010000017.1"/>
</dbReference>